<dbReference type="EMBL" id="GBRH01262575">
    <property type="protein sequence ID" value="JAD35320.1"/>
    <property type="molecule type" value="Transcribed_RNA"/>
</dbReference>
<evidence type="ECO:0000313" key="1">
    <source>
        <dbReference type="EMBL" id="JAD35320.1"/>
    </source>
</evidence>
<sequence>MRSPLPRSRSAPFPSCLHQNSSRLILI</sequence>
<dbReference type="AlphaFoldDB" id="A0A0A8ZF00"/>
<reference evidence="1" key="1">
    <citation type="submission" date="2014-09" db="EMBL/GenBank/DDBJ databases">
        <authorList>
            <person name="Magalhaes I.L.F."/>
            <person name="Oliveira U."/>
            <person name="Santos F.R."/>
            <person name="Vidigal T.H.D.A."/>
            <person name="Brescovit A.D."/>
            <person name="Santos A.J."/>
        </authorList>
    </citation>
    <scope>NUCLEOTIDE SEQUENCE</scope>
    <source>
        <tissue evidence="1">Shoot tissue taken approximately 20 cm above the soil surface</tissue>
    </source>
</reference>
<reference evidence="1" key="2">
    <citation type="journal article" date="2015" name="Data Brief">
        <title>Shoot transcriptome of the giant reed, Arundo donax.</title>
        <authorList>
            <person name="Barrero R.A."/>
            <person name="Guerrero F.D."/>
            <person name="Moolhuijzen P."/>
            <person name="Goolsby J.A."/>
            <person name="Tidwell J."/>
            <person name="Bellgard S.E."/>
            <person name="Bellgard M.I."/>
        </authorList>
    </citation>
    <scope>NUCLEOTIDE SEQUENCE</scope>
    <source>
        <tissue evidence="1">Shoot tissue taken approximately 20 cm above the soil surface</tissue>
    </source>
</reference>
<name>A0A0A8ZF00_ARUDO</name>
<protein>
    <submittedName>
        <fullName evidence="1">Uncharacterized protein</fullName>
    </submittedName>
</protein>
<organism evidence="1">
    <name type="scientific">Arundo donax</name>
    <name type="common">Giant reed</name>
    <name type="synonym">Donax arundinaceus</name>
    <dbReference type="NCBI Taxonomy" id="35708"/>
    <lineage>
        <taxon>Eukaryota</taxon>
        <taxon>Viridiplantae</taxon>
        <taxon>Streptophyta</taxon>
        <taxon>Embryophyta</taxon>
        <taxon>Tracheophyta</taxon>
        <taxon>Spermatophyta</taxon>
        <taxon>Magnoliopsida</taxon>
        <taxon>Liliopsida</taxon>
        <taxon>Poales</taxon>
        <taxon>Poaceae</taxon>
        <taxon>PACMAD clade</taxon>
        <taxon>Arundinoideae</taxon>
        <taxon>Arundineae</taxon>
        <taxon>Arundo</taxon>
    </lineage>
</organism>
<accession>A0A0A8ZF00</accession>
<proteinExistence type="predicted"/>